<evidence type="ECO:0000259" key="6">
    <source>
        <dbReference type="PROSITE" id="PS51081"/>
    </source>
</evidence>
<dbReference type="PROSITE" id="PS51081">
    <property type="entry name" value="ZF_SIAH"/>
    <property type="match status" value="1"/>
</dbReference>
<dbReference type="PANTHER" id="PTHR46632:SF16">
    <property type="entry name" value="E3 UBIQUITIN-PROTEIN LIGASE SINA-LIKE 10"/>
    <property type="match status" value="1"/>
</dbReference>
<dbReference type="Pfam" id="PF21361">
    <property type="entry name" value="Sina_ZnF"/>
    <property type="match status" value="1"/>
</dbReference>
<evidence type="ECO:0000256" key="2">
    <source>
        <dbReference type="ARBA" id="ARBA00022771"/>
    </source>
</evidence>
<keyword evidence="7" id="KW-0808">Transferase</keyword>
<dbReference type="InterPro" id="IPR013010">
    <property type="entry name" value="Znf_SIAH"/>
</dbReference>
<sequence>MDIYEACKCENSHIACFSCCTKMERSECPYCKKIGSKSNQCRGLEKFIKSIRIYCKNAMYGCKKILPYSKKSEHEQMCPHALCNCPYPSSEFEEEAEKGEWEVLGKDDDDNLLRTLQVVLNDPNVLDCSVCFEPLSTPIYEMGFFAEAGLVQIFVSNHVSELFL</sequence>
<keyword evidence="8" id="KW-1185">Reference proteome</keyword>
<keyword evidence="1" id="KW-0479">Metal-binding</keyword>
<comment type="caution">
    <text evidence="7">The sequence shown here is derived from an EMBL/GenBank/DDBJ whole genome shotgun (WGS) entry which is preliminary data.</text>
</comment>
<gene>
    <name evidence="7" type="ORF">CTI12_AA337470</name>
</gene>
<evidence type="ECO:0000256" key="4">
    <source>
        <dbReference type="ARBA" id="ARBA00024004"/>
    </source>
</evidence>
<proteinExistence type="predicted"/>
<dbReference type="GO" id="GO:0008270">
    <property type="term" value="F:zinc ion binding"/>
    <property type="evidence" value="ECO:0007669"/>
    <property type="project" value="UniProtKB-KW"/>
</dbReference>
<dbReference type="InterPro" id="IPR044286">
    <property type="entry name" value="SINL_plant"/>
</dbReference>
<name>A0A2U1MVZ1_ARTAN</name>
<dbReference type="PANTHER" id="PTHR46632">
    <property type="entry name" value="E3 UBIQUITIN-PROTEIN LIGASE SINA-LIKE 4"/>
    <property type="match status" value="1"/>
</dbReference>
<comment type="function">
    <text evidence="4">E3 ubiquitin-protein ligase that mediates ubiquitination and subsequent proteasomal degradation of target proteins. E3 ubiquitin ligases accept ubiquitin from an E2 ubiquitin-conjugating enzyme in the form of a thioester and then directly transfers the ubiquitin to targeted substrates. It probably triggers the ubiquitin-mediated degradation of different substrates.</text>
</comment>
<dbReference type="UniPathway" id="UPA00143"/>
<accession>A0A2U1MVZ1</accession>
<keyword evidence="2 5" id="KW-0863">Zinc-finger</keyword>
<dbReference type="GO" id="GO:0016567">
    <property type="term" value="P:protein ubiquitination"/>
    <property type="evidence" value="ECO:0007669"/>
    <property type="project" value="UniProtKB-UniPathway"/>
</dbReference>
<dbReference type="EMBL" id="PKPP01004226">
    <property type="protein sequence ID" value="PWA65431.1"/>
    <property type="molecule type" value="Genomic_DNA"/>
</dbReference>
<dbReference type="OrthoDB" id="4788989at2759"/>
<protein>
    <submittedName>
        <fullName evidence="7">Aminotransferase-like mobile domain-containing protein</fullName>
    </submittedName>
</protein>
<keyword evidence="7" id="KW-0032">Aminotransferase</keyword>
<dbReference type="Gene3D" id="3.30.40.10">
    <property type="entry name" value="Zinc/RING finger domain, C3HC4 (zinc finger)"/>
    <property type="match status" value="1"/>
</dbReference>
<dbReference type="STRING" id="35608.A0A2U1MVZ1"/>
<feature type="domain" description="SIAH-type" evidence="6">
    <location>
        <begin position="50"/>
        <end position="159"/>
    </location>
</feature>
<dbReference type="SUPFAM" id="SSF49599">
    <property type="entry name" value="TRAF domain-like"/>
    <property type="match status" value="1"/>
</dbReference>
<organism evidence="7 8">
    <name type="scientific">Artemisia annua</name>
    <name type="common">Sweet wormwood</name>
    <dbReference type="NCBI Taxonomy" id="35608"/>
    <lineage>
        <taxon>Eukaryota</taxon>
        <taxon>Viridiplantae</taxon>
        <taxon>Streptophyta</taxon>
        <taxon>Embryophyta</taxon>
        <taxon>Tracheophyta</taxon>
        <taxon>Spermatophyta</taxon>
        <taxon>Magnoliopsida</taxon>
        <taxon>eudicotyledons</taxon>
        <taxon>Gunneridae</taxon>
        <taxon>Pentapetalae</taxon>
        <taxon>asterids</taxon>
        <taxon>campanulids</taxon>
        <taxon>Asterales</taxon>
        <taxon>Asteraceae</taxon>
        <taxon>Asteroideae</taxon>
        <taxon>Anthemideae</taxon>
        <taxon>Artemisiinae</taxon>
        <taxon>Artemisia</taxon>
    </lineage>
</organism>
<evidence type="ECO:0000256" key="1">
    <source>
        <dbReference type="ARBA" id="ARBA00022723"/>
    </source>
</evidence>
<keyword evidence="3" id="KW-0862">Zinc</keyword>
<dbReference type="AlphaFoldDB" id="A0A2U1MVZ1"/>
<evidence type="ECO:0000313" key="7">
    <source>
        <dbReference type="EMBL" id="PWA65431.1"/>
    </source>
</evidence>
<dbReference type="GO" id="GO:0008483">
    <property type="term" value="F:transaminase activity"/>
    <property type="evidence" value="ECO:0007669"/>
    <property type="project" value="UniProtKB-KW"/>
</dbReference>
<dbReference type="InterPro" id="IPR013083">
    <property type="entry name" value="Znf_RING/FYVE/PHD"/>
</dbReference>
<evidence type="ECO:0000256" key="3">
    <source>
        <dbReference type="ARBA" id="ARBA00022833"/>
    </source>
</evidence>
<evidence type="ECO:0000256" key="5">
    <source>
        <dbReference type="PROSITE-ProRule" id="PRU00455"/>
    </source>
</evidence>
<evidence type="ECO:0000313" key="8">
    <source>
        <dbReference type="Proteomes" id="UP000245207"/>
    </source>
</evidence>
<reference evidence="7 8" key="1">
    <citation type="journal article" date="2018" name="Mol. Plant">
        <title>The genome of Artemisia annua provides insight into the evolution of Asteraceae family and artemisinin biosynthesis.</title>
        <authorList>
            <person name="Shen Q."/>
            <person name="Zhang L."/>
            <person name="Liao Z."/>
            <person name="Wang S."/>
            <person name="Yan T."/>
            <person name="Shi P."/>
            <person name="Liu M."/>
            <person name="Fu X."/>
            <person name="Pan Q."/>
            <person name="Wang Y."/>
            <person name="Lv Z."/>
            <person name="Lu X."/>
            <person name="Zhang F."/>
            <person name="Jiang W."/>
            <person name="Ma Y."/>
            <person name="Chen M."/>
            <person name="Hao X."/>
            <person name="Li L."/>
            <person name="Tang Y."/>
            <person name="Lv G."/>
            <person name="Zhou Y."/>
            <person name="Sun X."/>
            <person name="Brodelius P.E."/>
            <person name="Rose J.K.C."/>
            <person name="Tang K."/>
        </authorList>
    </citation>
    <scope>NUCLEOTIDE SEQUENCE [LARGE SCALE GENOMIC DNA]</scope>
    <source>
        <strain evidence="8">cv. Huhao1</strain>
        <tissue evidence="7">Leaf</tissue>
    </source>
</reference>
<dbReference type="Proteomes" id="UP000245207">
    <property type="component" value="Unassembled WGS sequence"/>
</dbReference>